<dbReference type="InterPro" id="IPR023785">
    <property type="entry name" value="Sigma70_reg_Rsd"/>
</dbReference>
<comment type="subunit">
    <text evidence="4">Interacts with RpoD.</text>
</comment>
<comment type="subcellular location">
    <subcellularLocation>
        <location evidence="4">Cytoplasm</location>
    </subcellularLocation>
</comment>
<keyword evidence="2 4" id="KW-0805">Transcription regulation</keyword>
<dbReference type="AlphaFoldDB" id="C9XTE1"/>
<reference evidence="7" key="2">
    <citation type="journal article" date="2011" name="J. Bacteriol.">
        <title>Complete genome sequence of Cronobacter turicensis LMG 23827, a food-borne pathogen causing deaths in neonates.</title>
        <authorList>
            <person name="Stephan R."/>
            <person name="Lehner A."/>
            <person name="Tischler P."/>
            <person name="Rattei T."/>
        </authorList>
    </citation>
    <scope>NUCLEOTIDE SEQUENCE [LARGE SCALE GENOMIC DNA]</scope>
    <source>
        <strain evidence="7">DSM 18703 / CCUG 55852 / LMG 23827 / z3032</strain>
    </source>
</reference>
<dbReference type="Pfam" id="PF04353">
    <property type="entry name" value="Rsd_AlgQ"/>
    <property type="match status" value="1"/>
</dbReference>
<dbReference type="EMBL" id="FN543093">
    <property type="protein sequence ID" value="CBA27195.1"/>
    <property type="molecule type" value="Genomic_DNA"/>
</dbReference>
<evidence type="ECO:0000256" key="4">
    <source>
        <dbReference type="HAMAP-Rule" id="MF_01181"/>
    </source>
</evidence>
<keyword evidence="3 4" id="KW-0804">Transcription</keyword>
<comment type="similarity">
    <text evidence="4 5">Belongs to the Rsd/AlgQ family.</text>
</comment>
<dbReference type="HAMAP" id="MF_01181">
    <property type="entry name" value="Rsd"/>
    <property type="match status" value="1"/>
</dbReference>
<dbReference type="KEGG" id="ctu:CTU_03060"/>
<dbReference type="InterPro" id="IPR038309">
    <property type="entry name" value="Rsd/AlgQ_sf"/>
</dbReference>
<evidence type="ECO:0000313" key="6">
    <source>
        <dbReference type="EMBL" id="CBA27195.1"/>
    </source>
</evidence>
<dbReference type="GO" id="GO:0005737">
    <property type="term" value="C:cytoplasm"/>
    <property type="evidence" value="ECO:0007669"/>
    <property type="project" value="UniProtKB-SubCell"/>
</dbReference>
<gene>
    <name evidence="4 6" type="primary">rsd</name>
    <name evidence="6" type="ordered locus">Ctu_03060</name>
</gene>
<dbReference type="NCBIfam" id="NF008723">
    <property type="entry name" value="PRK11718.1"/>
    <property type="match status" value="1"/>
</dbReference>
<dbReference type="InterPro" id="IPR007448">
    <property type="entry name" value="Sigma70_reg_Rsd_AlgQ"/>
</dbReference>
<protein>
    <recommendedName>
        <fullName evidence="4">Regulator of sigma D</fullName>
    </recommendedName>
</protein>
<dbReference type="GO" id="GO:0006355">
    <property type="term" value="P:regulation of DNA-templated transcription"/>
    <property type="evidence" value="ECO:0007669"/>
    <property type="project" value="InterPro"/>
</dbReference>
<organism evidence="6 7">
    <name type="scientific">Cronobacter turicensis (strain DSM 18703 / CCUG 55852 / LMG 23827 / z3032)</name>
    <dbReference type="NCBI Taxonomy" id="693216"/>
    <lineage>
        <taxon>Bacteria</taxon>
        <taxon>Pseudomonadati</taxon>
        <taxon>Pseudomonadota</taxon>
        <taxon>Gammaproteobacteria</taxon>
        <taxon>Enterobacterales</taxon>
        <taxon>Enterobacteriaceae</taxon>
        <taxon>Cronobacter</taxon>
    </lineage>
</organism>
<comment type="function">
    <text evidence="4">Binds RpoD and negatively regulates RpoD-mediated transcription activation by preventing the interaction between the primary sigma factor RpoD with the catalytic core of the RNA polymerase and with promoter DNA. May be involved in replacement of the RNA polymerase sigma subunit from RpoD to RpoS during the transition from exponential growth to the stationary phase.</text>
</comment>
<evidence type="ECO:0000256" key="3">
    <source>
        <dbReference type="ARBA" id="ARBA00023163"/>
    </source>
</evidence>
<dbReference type="HOGENOM" id="CLU_142729_0_0_6"/>
<reference evidence="6 7" key="1">
    <citation type="journal article" date="2010" name="J. Bacteriol.">
        <title>Complete Genome Sequence of Cronobacter turicensis LMG 23827, a foodborne pathogen causing deaths in neonates.</title>
        <authorList>
            <person name="Stephan R."/>
            <person name="Lehner A."/>
            <person name="Tischler P."/>
            <person name="Rattei T."/>
        </authorList>
    </citation>
    <scope>NUCLEOTIDE SEQUENCE [LARGE SCALE GENOMIC DNA]</scope>
    <source>
        <strain evidence="7">DSM 18703 / CCUG 55852 / LMG 23827 / z3032</strain>
    </source>
</reference>
<dbReference type="PIRSF" id="PIRSF016548">
    <property type="entry name" value="Rsd_AlgQ"/>
    <property type="match status" value="1"/>
</dbReference>
<dbReference type="PATRIC" id="fig|693216.3.peg.294"/>
<evidence type="ECO:0000256" key="5">
    <source>
        <dbReference type="RuleBase" id="RU004409"/>
    </source>
</evidence>
<accession>C9XTE1</accession>
<dbReference type="Proteomes" id="UP000002069">
    <property type="component" value="Chromosome"/>
</dbReference>
<sequence>MLYLMESIMLNQLKSLTERVGGSNELVDRWLGARNHLLVTYYKMVGIKPGKEPMTALDEQALDEFCHCLVDYLSAGHFNIYERVISEMEGTSPLVAATQIYPQLESNTQQIMDFYDTHLESAIDHDNCLEFQEALSGIGEALAARFALEDKLIMLAYDNNLGQSANDEAGLARPA</sequence>
<keyword evidence="7" id="KW-1185">Reference proteome</keyword>
<keyword evidence="1 4" id="KW-0963">Cytoplasm</keyword>
<name>C9XTE1_CROTZ</name>
<evidence type="ECO:0000313" key="7">
    <source>
        <dbReference type="Proteomes" id="UP000002069"/>
    </source>
</evidence>
<proteinExistence type="inferred from homology"/>
<dbReference type="Gene3D" id="1.20.120.1370">
    <property type="entry name" value="Regulator of RNA polymerase sigma(70) subunit, domain 4"/>
    <property type="match status" value="1"/>
</dbReference>
<evidence type="ECO:0000256" key="2">
    <source>
        <dbReference type="ARBA" id="ARBA00023015"/>
    </source>
</evidence>
<evidence type="ECO:0000256" key="1">
    <source>
        <dbReference type="ARBA" id="ARBA00022490"/>
    </source>
</evidence>